<evidence type="ECO:0000313" key="2">
    <source>
        <dbReference type="Proteomes" id="UP000315112"/>
    </source>
</evidence>
<name>A0A562PIG2_9BURK</name>
<gene>
    <name evidence="1" type="ORF">IP92_04840</name>
</gene>
<proteinExistence type="predicted"/>
<evidence type="ECO:0008006" key="3">
    <source>
        <dbReference type="Google" id="ProtNLM"/>
    </source>
</evidence>
<organism evidence="1 2">
    <name type="scientific">Pseudoduganella flava</name>
    <dbReference type="NCBI Taxonomy" id="871742"/>
    <lineage>
        <taxon>Bacteria</taxon>
        <taxon>Pseudomonadati</taxon>
        <taxon>Pseudomonadota</taxon>
        <taxon>Betaproteobacteria</taxon>
        <taxon>Burkholderiales</taxon>
        <taxon>Oxalobacteraceae</taxon>
        <taxon>Telluria group</taxon>
        <taxon>Pseudoduganella</taxon>
    </lineage>
</organism>
<dbReference type="RefSeq" id="WP_199271861.1">
    <property type="nucleotide sequence ID" value="NZ_CP046904.1"/>
</dbReference>
<comment type="caution">
    <text evidence="1">The sequence shown here is derived from an EMBL/GenBank/DDBJ whole genome shotgun (WGS) entry which is preliminary data.</text>
</comment>
<accession>A0A562PIG2</accession>
<sequence length="223" mass="24312">MGHNAQLSREGHNQGDGLNMGKNIRKLSQISGPSLAPPLGGRPGINAMVEALLGLKNGFYAFESALHVFPAGEGLGTTGVQEWNSRSLWRHSYGKLVDGMFFFAEDIFGGQFCVKDGAIYGFDPETADVTLIGQDLEEWAQAVLDDYDLQTGYSIAQEWQLQNGPLSPSDRLMPKIPFVLGGAFDISNLVAIERARGMRTRGNLATQIHDLPDGSQIRFDIVD</sequence>
<reference evidence="1 2" key="1">
    <citation type="journal article" date="2015" name="Stand. Genomic Sci.">
        <title>Genomic Encyclopedia of Bacterial and Archaeal Type Strains, Phase III: the genomes of soil and plant-associated and newly described type strains.</title>
        <authorList>
            <person name="Whitman W.B."/>
            <person name="Woyke T."/>
            <person name="Klenk H.P."/>
            <person name="Zhou Y."/>
            <person name="Lilburn T.G."/>
            <person name="Beck B.J."/>
            <person name="De Vos P."/>
            <person name="Vandamme P."/>
            <person name="Eisen J.A."/>
            <person name="Garrity G."/>
            <person name="Hugenholtz P."/>
            <person name="Kyrpides N.C."/>
        </authorList>
    </citation>
    <scope>NUCLEOTIDE SEQUENCE [LARGE SCALE GENOMIC DNA]</scope>
    <source>
        <strain evidence="1 2">CGMCC 1.10685</strain>
    </source>
</reference>
<dbReference type="EMBL" id="VLKW01000011">
    <property type="protein sequence ID" value="TWI43786.1"/>
    <property type="molecule type" value="Genomic_DNA"/>
</dbReference>
<evidence type="ECO:0000313" key="1">
    <source>
        <dbReference type="EMBL" id="TWI43786.1"/>
    </source>
</evidence>
<protein>
    <recommendedName>
        <fullName evidence="3">SMI1/KNR4 family protein</fullName>
    </recommendedName>
</protein>
<dbReference type="AlphaFoldDB" id="A0A562PIG2"/>
<dbReference type="Proteomes" id="UP000315112">
    <property type="component" value="Unassembled WGS sequence"/>
</dbReference>